<dbReference type="Proteomes" id="UP000601435">
    <property type="component" value="Unassembled WGS sequence"/>
</dbReference>
<dbReference type="AlphaFoldDB" id="A0A812QAK2"/>
<sequence length="121" mass="13117">AAISSSFPPATAPGTLVPTLAQSYPSRARPVQAWSWRCHSRSFQEQPSILSLPLSGGQMALEDGFAFPWGPRRIRSTSALGATPARALHRALCSWCCRDLRGLGCFEKWCPTLASASSNRQ</sequence>
<reference evidence="1" key="1">
    <citation type="submission" date="2021-02" db="EMBL/GenBank/DDBJ databases">
        <authorList>
            <person name="Dougan E. K."/>
            <person name="Rhodes N."/>
            <person name="Thang M."/>
            <person name="Chan C."/>
        </authorList>
    </citation>
    <scope>NUCLEOTIDE SEQUENCE</scope>
</reference>
<accession>A0A812QAK2</accession>
<evidence type="ECO:0000313" key="2">
    <source>
        <dbReference type="Proteomes" id="UP000601435"/>
    </source>
</evidence>
<gene>
    <name evidence="1" type="ORF">SNEC2469_LOCUS9575</name>
</gene>
<evidence type="ECO:0000313" key="1">
    <source>
        <dbReference type="EMBL" id="CAE7362392.1"/>
    </source>
</evidence>
<name>A0A812QAK2_9DINO</name>
<protein>
    <submittedName>
        <fullName evidence="1">Uncharacterized protein</fullName>
    </submittedName>
</protein>
<organism evidence="1 2">
    <name type="scientific">Symbiodinium necroappetens</name>
    <dbReference type="NCBI Taxonomy" id="1628268"/>
    <lineage>
        <taxon>Eukaryota</taxon>
        <taxon>Sar</taxon>
        <taxon>Alveolata</taxon>
        <taxon>Dinophyceae</taxon>
        <taxon>Suessiales</taxon>
        <taxon>Symbiodiniaceae</taxon>
        <taxon>Symbiodinium</taxon>
    </lineage>
</organism>
<keyword evidence="2" id="KW-1185">Reference proteome</keyword>
<proteinExistence type="predicted"/>
<comment type="caution">
    <text evidence="1">The sequence shown here is derived from an EMBL/GenBank/DDBJ whole genome shotgun (WGS) entry which is preliminary data.</text>
</comment>
<feature type="non-terminal residue" evidence="1">
    <location>
        <position position="121"/>
    </location>
</feature>
<dbReference type="EMBL" id="CAJNJA010015474">
    <property type="protein sequence ID" value="CAE7362392.1"/>
    <property type="molecule type" value="Genomic_DNA"/>
</dbReference>
<feature type="non-terminal residue" evidence="1">
    <location>
        <position position="1"/>
    </location>
</feature>